<feature type="domain" description="HTH gntR-type" evidence="4">
    <location>
        <begin position="10"/>
        <end position="78"/>
    </location>
</feature>
<evidence type="ECO:0000256" key="1">
    <source>
        <dbReference type="ARBA" id="ARBA00023015"/>
    </source>
</evidence>
<dbReference type="PROSITE" id="PS50949">
    <property type="entry name" value="HTH_GNTR"/>
    <property type="match status" value="1"/>
</dbReference>
<keyword evidence="3" id="KW-0804">Transcription</keyword>
<organism evidence="5 6">
    <name type="scientific">Anaerocolumna sedimenticola</name>
    <dbReference type="NCBI Taxonomy" id="2696063"/>
    <lineage>
        <taxon>Bacteria</taxon>
        <taxon>Bacillati</taxon>
        <taxon>Bacillota</taxon>
        <taxon>Clostridia</taxon>
        <taxon>Lachnospirales</taxon>
        <taxon>Lachnospiraceae</taxon>
        <taxon>Anaerocolumna</taxon>
    </lineage>
</organism>
<proteinExistence type="predicted"/>
<dbReference type="PANTHER" id="PTHR38445">
    <property type="entry name" value="HTH-TYPE TRANSCRIPTIONAL REPRESSOR YTRA"/>
    <property type="match status" value="1"/>
</dbReference>
<dbReference type="KEGG" id="anr:Ana3638_16950"/>
<dbReference type="InterPro" id="IPR000524">
    <property type="entry name" value="Tscrpt_reg_HTH_GntR"/>
</dbReference>
<dbReference type="Gene3D" id="1.10.10.10">
    <property type="entry name" value="Winged helix-like DNA-binding domain superfamily/Winged helix DNA-binding domain"/>
    <property type="match status" value="1"/>
</dbReference>
<evidence type="ECO:0000259" key="4">
    <source>
        <dbReference type="PROSITE" id="PS50949"/>
    </source>
</evidence>
<gene>
    <name evidence="5" type="ORF">Ana3638_16950</name>
</gene>
<dbReference type="InterPro" id="IPR036390">
    <property type="entry name" value="WH_DNA-bd_sf"/>
</dbReference>
<accession>A0A6P1TPM0</accession>
<keyword evidence="2" id="KW-0238">DNA-binding</keyword>
<dbReference type="Proteomes" id="UP000464314">
    <property type="component" value="Chromosome"/>
</dbReference>
<dbReference type="CDD" id="cd07377">
    <property type="entry name" value="WHTH_GntR"/>
    <property type="match status" value="1"/>
</dbReference>
<evidence type="ECO:0000313" key="6">
    <source>
        <dbReference type="Proteomes" id="UP000464314"/>
    </source>
</evidence>
<dbReference type="InterPro" id="IPR036388">
    <property type="entry name" value="WH-like_DNA-bd_sf"/>
</dbReference>
<dbReference type="GO" id="GO:0003700">
    <property type="term" value="F:DNA-binding transcription factor activity"/>
    <property type="evidence" value="ECO:0007669"/>
    <property type="project" value="InterPro"/>
</dbReference>
<dbReference type="GO" id="GO:0003677">
    <property type="term" value="F:DNA binding"/>
    <property type="evidence" value="ECO:0007669"/>
    <property type="project" value="UniProtKB-KW"/>
</dbReference>
<evidence type="ECO:0000256" key="2">
    <source>
        <dbReference type="ARBA" id="ARBA00023125"/>
    </source>
</evidence>
<keyword evidence="6" id="KW-1185">Reference proteome</keyword>
<evidence type="ECO:0000313" key="5">
    <source>
        <dbReference type="EMBL" id="QHQ62267.1"/>
    </source>
</evidence>
<reference evidence="5 6" key="1">
    <citation type="submission" date="2020-01" db="EMBL/GenBank/DDBJ databases">
        <title>Genome analysis of Anaerocolumna sp. CBA3638.</title>
        <authorList>
            <person name="Kim J."/>
            <person name="Roh S.W."/>
        </authorList>
    </citation>
    <scope>NUCLEOTIDE SEQUENCE [LARGE SCALE GENOMIC DNA]</scope>
    <source>
        <strain evidence="5 6">CBA3638</strain>
    </source>
</reference>
<keyword evidence="1" id="KW-0805">Transcription regulation</keyword>
<protein>
    <submittedName>
        <fullName evidence="5">GntR family transcriptional regulator</fullName>
    </submittedName>
</protein>
<evidence type="ECO:0000256" key="3">
    <source>
        <dbReference type="ARBA" id="ARBA00023163"/>
    </source>
</evidence>
<dbReference type="EMBL" id="CP048000">
    <property type="protein sequence ID" value="QHQ62267.1"/>
    <property type="molecule type" value="Genomic_DNA"/>
</dbReference>
<dbReference type="AlphaFoldDB" id="A0A6P1TPM0"/>
<name>A0A6P1TPM0_9FIRM</name>
<dbReference type="SUPFAM" id="SSF46785">
    <property type="entry name" value="Winged helix' DNA-binding domain"/>
    <property type="match status" value="1"/>
</dbReference>
<dbReference type="Pfam" id="PF00392">
    <property type="entry name" value="GntR"/>
    <property type="match status" value="1"/>
</dbReference>
<dbReference type="RefSeq" id="WP_161839092.1">
    <property type="nucleotide sequence ID" value="NZ_CP048000.1"/>
</dbReference>
<sequence>MIIIDYKDRRPIYEQIVERFQDLILRGVLEPDSQLPSVRNLSMDLSINPNTIQKAYTELERRGFTYSVKGRGSFIAANGNLIERKKEELLEELLLLVKKGKELGIKREQFMNKLDEGFEEVIKHD</sequence>
<dbReference type="SMART" id="SM00345">
    <property type="entry name" value="HTH_GNTR"/>
    <property type="match status" value="1"/>
</dbReference>
<dbReference type="PANTHER" id="PTHR38445:SF9">
    <property type="entry name" value="HTH-TYPE TRANSCRIPTIONAL REPRESSOR YTRA"/>
    <property type="match status" value="1"/>
</dbReference>